<dbReference type="AlphaFoldDB" id="A0A1C4UHQ6"/>
<keyword evidence="2" id="KW-1185">Reference proteome</keyword>
<dbReference type="EMBL" id="FMCU01000001">
    <property type="protein sequence ID" value="SCE71225.1"/>
    <property type="molecule type" value="Genomic_DNA"/>
</dbReference>
<reference evidence="2" key="1">
    <citation type="submission" date="2016-06" db="EMBL/GenBank/DDBJ databases">
        <authorList>
            <person name="Varghese N."/>
            <person name="Submissions Spin"/>
        </authorList>
    </citation>
    <scope>NUCLEOTIDE SEQUENCE [LARGE SCALE GENOMIC DNA]</scope>
    <source>
        <strain evidence="2">DSM 44100</strain>
    </source>
</reference>
<evidence type="ECO:0000313" key="1">
    <source>
        <dbReference type="EMBL" id="SCE71225.1"/>
    </source>
</evidence>
<dbReference type="OrthoDB" id="3295282at2"/>
<evidence type="ECO:0000313" key="2">
    <source>
        <dbReference type="Proteomes" id="UP000198797"/>
    </source>
</evidence>
<dbReference type="RefSeq" id="WP_091238077.1">
    <property type="nucleotide sequence ID" value="NZ_FMCU01000001.1"/>
</dbReference>
<name>A0A1C4UHQ6_9ACTN</name>
<proteinExistence type="predicted"/>
<accession>A0A1C4UHQ6</accession>
<gene>
    <name evidence="1" type="ORF">GA0070216_101504</name>
</gene>
<protein>
    <submittedName>
        <fullName evidence="1">Uncharacterized protein</fullName>
    </submittedName>
</protein>
<organism evidence="1 2">
    <name type="scientific">Micromonospora matsumotoense</name>
    <dbReference type="NCBI Taxonomy" id="121616"/>
    <lineage>
        <taxon>Bacteria</taxon>
        <taxon>Bacillati</taxon>
        <taxon>Actinomycetota</taxon>
        <taxon>Actinomycetes</taxon>
        <taxon>Micromonosporales</taxon>
        <taxon>Micromonosporaceae</taxon>
        <taxon>Micromonospora</taxon>
    </lineage>
</organism>
<sequence length="157" mass="18337">MDIVAQWVRVSWTKQSRGGHHAARRNALPTAFTLPQHHAPLTHEVTMHEHDGFQPVISLHNNAPSCDAVQLRHTQDQVRVELIPTAWGMPRRHRRPPAVRLPRGQWLRWQINYRFTHHCTGDWLYRLDTLNIAHGPVPVDVFLTEPHQSIDERAYLR</sequence>
<dbReference type="Proteomes" id="UP000198797">
    <property type="component" value="Unassembled WGS sequence"/>
</dbReference>